<dbReference type="InterPro" id="IPR003593">
    <property type="entry name" value="AAA+_ATPase"/>
</dbReference>
<dbReference type="SMART" id="SM00382">
    <property type="entry name" value="AAA"/>
    <property type="match status" value="1"/>
</dbReference>
<dbReference type="Gene3D" id="1.20.1560.10">
    <property type="entry name" value="ABC transporter type 1, transmembrane domain"/>
    <property type="match status" value="1"/>
</dbReference>
<sequence>MRRGKAALLLTSWKIARSYWFSEEKWSAWGLLFTVITLNLGIVYMLVLINTWQVNFYEVIQSHNYQGFMESIGHYCILAACLVVVRGYQIYTRMMLHIGWRRWMTERYLSDWLTHKTYYLLQLSQEHDMDNPDQRISEDIEMFVWLTLRLSLDLLQDLVTILSFIVILWNLSGIITLSIAGYEIPIQGYLVWVAMLYAMGGTYWTVKTGRPLVKLDFDQQRYEADFRFSLMRLRENAESIALYGGERQEKWSFHQGFGKIIATYQKIMKVRRSLTWLTSSYTQVSSIFASIAAAPRYFTSQIHLGQMFQIVDAYRHVQTGFSFVVDSFTLLAQWRAVVNRLNNFLVSMEMVRGQLPRAYKLNISRENSAVYSACNLQIFLPDGSLLIKDLSLSIKPADKLLIMGESGCGKSTLLRTFAGIWPYASGKIIVPDKQKVMFLPQKSYLPCSSLRETLVYPDIVKEDKDRVMREILVMCKLAHLTDKLHIVADWGHTLSLGEQQRVAFARVLLQKPNWLFLDEATSALDEGTEQAMYKMIVSTMSSAAIISVGHRSTLMNYHTAKMELNSMGSCVVTKIHKCK</sequence>
<dbReference type="InterPro" id="IPR003439">
    <property type="entry name" value="ABC_transporter-like_ATP-bd"/>
</dbReference>
<dbReference type="PROSITE" id="PS50893">
    <property type="entry name" value="ABC_TRANSPORTER_2"/>
    <property type="match status" value="1"/>
</dbReference>
<evidence type="ECO:0000256" key="3">
    <source>
        <dbReference type="ARBA" id="ARBA00022692"/>
    </source>
</evidence>
<dbReference type="Proteomes" id="UP000005361">
    <property type="component" value="Chromosome"/>
</dbReference>
<keyword evidence="3 8" id="KW-0812">Transmembrane</keyword>
<dbReference type="InterPro" id="IPR036640">
    <property type="entry name" value="ABC1_TM_sf"/>
</dbReference>
<evidence type="ECO:0000256" key="6">
    <source>
        <dbReference type="ARBA" id="ARBA00022989"/>
    </source>
</evidence>
<dbReference type="GO" id="GO:0140359">
    <property type="term" value="F:ABC-type transporter activity"/>
    <property type="evidence" value="ECO:0007669"/>
    <property type="project" value="InterPro"/>
</dbReference>
<dbReference type="PANTHER" id="PTHR11384:SF59">
    <property type="entry name" value="LYSOSOMAL COBALAMIN TRANSPORTER ABCD4"/>
    <property type="match status" value="1"/>
</dbReference>
<dbReference type="GO" id="GO:0005524">
    <property type="term" value="F:ATP binding"/>
    <property type="evidence" value="ECO:0007669"/>
    <property type="project" value="UniProtKB-KW"/>
</dbReference>
<dbReference type="PROSITE" id="PS50929">
    <property type="entry name" value="ABC_TM1F"/>
    <property type="match status" value="1"/>
</dbReference>
<keyword evidence="2" id="KW-0813">Transport</keyword>
<name>I8U0V4_9FIRM</name>
<dbReference type="SUPFAM" id="SSF52540">
    <property type="entry name" value="P-loop containing nucleoside triphosphate hydrolases"/>
    <property type="match status" value="1"/>
</dbReference>
<evidence type="ECO:0000256" key="8">
    <source>
        <dbReference type="SAM" id="Phobius"/>
    </source>
</evidence>
<dbReference type="AlphaFoldDB" id="I8U0V4"/>
<comment type="subcellular location">
    <subcellularLocation>
        <location evidence="1">Cell membrane</location>
        <topology evidence="1">Multi-pass membrane protein</topology>
    </subcellularLocation>
</comment>
<accession>I8U0V4</accession>
<dbReference type="PANTHER" id="PTHR11384">
    <property type="entry name" value="ATP-BINDING CASSETTE, SUB-FAMILY D MEMBER"/>
    <property type="match status" value="1"/>
</dbReference>
<dbReference type="STRING" id="1192197.JBW_01123"/>
<dbReference type="HOGENOM" id="CLU_007587_6_1_9"/>
<keyword evidence="7 8" id="KW-0472">Membrane</keyword>
<dbReference type="PROSITE" id="PS00211">
    <property type="entry name" value="ABC_TRANSPORTER_1"/>
    <property type="match status" value="1"/>
</dbReference>
<organism evidence="11 12">
    <name type="scientific">Pelosinus fermentans JBW45</name>
    <dbReference type="NCBI Taxonomy" id="1192197"/>
    <lineage>
        <taxon>Bacteria</taxon>
        <taxon>Bacillati</taxon>
        <taxon>Bacillota</taxon>
        <taxon>Negativicutes</taxon>
        <taxon>Selenomonadales</taxon>
        <taxon>Sporomusaceae</taxon>
        <taxon>Pelosinus</taxon>
    </lineage>
</organism>
<dbReference type="SUPFAM" id="SSF90123">
    <property type="entry name" value="ABC transporter transmembrane region"/>
    <property type="match status" value="1"/>
</dbReference>
<feature type="transmembrane region" description="Helical" evidence="8">
    <location>
        <begin position="72"/>
        <end position="91"/>
    </location>
</feature>
<evidence type="ECO:0000313" key="12">
    <source>
        <dbReference type="Proteomes" id="UP000005361"/>
    </source>
</evidence>
<evidence type="ECO:0000313" key="11">
    <source>
        <dbReference type="EMBL" id="AJQ26475.1"/>
    </source>
</evidence>
<dbReference type="GO" id="GO:0005886">
    <property type="term" value="C:plasma membrane"/>
    <property type="evidence" value="ECO:0007669"/>
    <property type="project" value="UniProtKB-SubCell"/>
</dbReference>
<dbReference type="OrthoDB" id="9810134at2"/>
<feature type="domain" description="ABC transmembrane type-1" evidence="10">
    <location>
        <begin position="59"/>
        <end position="333"/>
    </location>
</feature>
<dbReference type="InterPro" id="IPR050835">
    <property type="entry name" value="ABC_transporter_sub-D"/>
</dbReference>
<evidence type="ECO:0000256" key="1">
    <source>
        <dbReference type="ARBA" id="ARBA00004651"/>
    </source>
</evidence>
<dbReference type="InterPro" id="IPR017871">
    <property type="entry name" value="ABC_transporter-like_CS"/>
</dbReference>
<dbReference type="Gene3D" id="3.40.50.300">
    <property type="entry name" value="P-loop containing nucleotide triphosphate hydrolases"/>
    <property type="match status" value="1"/>
</dbReference>
<dbReference type="InterPro" id="IPR011527">
    <property type="entry name" value="ABC1_TM_dom"/>
</dbReference>
<dbReference type="GO" id="GO:0016887">
    <property type="term" value="F:ATP hydrolysis activity"/>
    <property type="evidence" value="ECO:0007669"/>
    <property type="project" value="InterPro"/>
</dbReference>
<feature type="transmembrane region" description="Helical" evidence="8">
    <location>
        <begin position="28"/>
        <end position="52"/>
    </location>
</feature>
<feature type="transmembrane region" description="Helical" evidence="8">
    <location>
        <begin position="189"/>
        <end position="206"/>
    </location>
</feature>
<dbReference type="InterPro" id="IPR027417">
    <property type="entry name" value="P-loop_NTPase"/>
</dbReference>
<evidence type="ECO:0000259" key="9">
    <source>
        <dbReference type="PROSITE" id="PS50893"/>
    </source>
</evidence>
<evidence type="ECO:0000256" key="2">
    <source>
        <dbReference type="ARBA" id="ARBA00022448"/>
    </source>
</evidence>
<reference evidence="12" key="2">
    <citation type="submission" date="2015-02" db="EMBL/GenBank/DDBJ databases">
        <title>Complete Genome Sequence of Pelosinus fermentans JBW45.</title>
        <authorList>
            <person name="De Leon K.B."/>
            <person name="Utturkar S.M."/>
            <person name="Camilleri L.B."/>
            <person name="Arkin A.P."/>
            <person name="Fields M.W."/>
            <person name="Brown S.D."/>
            <person name="Wall J.D."/>
        </authorList>
    </citation>
    <scope>NUCLEOTIDE SEQUENCE [LARGE SCALE GENOMIC DNA]</scope>
    <source>
        <strain evidence="12">JBW45</strain>
    </source>
</reference>
<evidence type="ECO:0000259" key="10">
    <source>
        <dbReference type="PROSITE" id="PS50929"/>
    </source>
</evidence>
<dbReference type="CDD" id="cd03223">
    <property type="entry name" value="ABCD_peroxisomal_ALDP"/>
    <property type="match status" value="1"/>
</dbReference>
<reference evidence="11 12" key="1">
    <citation type="journal article" date="2015" name="Genome Announc.">
        <title>Complete Genome Sequence of Pelosinus fermentans JBW45, a Member of a Remarkably Competitive Group of Negativicutes in the Firmicutes Phylum.</title>
        <authorList>
            <person name="De Leon K.B."/>
            <person name="Utturkar S.M."/>
            <person name="Camilleri L.B."/>
            <person name="Elias D.A."/>
            <person name="Arkin A.P."/>
            <person name="Fields M.W."/>
            <person name="Brown S.D."/>
            <person name="Wall J.D."/>
        </authorList>
    </citation>
    <scope>NUCLEOTIDE SEQUENCE [LARGE SCALE GENOMIC DNA]</scope>
    <source>
        <strain evidence="11 12">JBW45</strain>
    </source>
</reference>
<dbReference type="RefSeq" id="WP_007955927.1">
    <property type="nucleotide sequence ID" value="NZ_CP010978.1"/>
</dbReference>
<dbReference type="EMBL" id="CP010978">
    <property type="protein sequence ID" value="AJQ26475.1"/>
    <property type="molecule type" value="Genomic_DNA"/>
</dbReference>
<evidence type="ECO:0000256" key="7">
    <source>
        <dbReference type="ARBA" id="ARBA00023136"/>
    </source>
</evidence>
<evidence type="ECO:0000256" key="4">
    <source>
        <dbReference type="ARBA" id="ARBA00022741"/>
    </source>
</evidence>
<dbReference type="KEGG" id="pft:JBW_01123"/>
<feature type="domain" description="ABC transporter" evidence="9">
    <location>
        <begin position="364"/>
        <end position="576"/>
    </location>
</feature>
<dbReference type="Pfam" id="PF06472">
    <property type="entry name" value="ABC_membrane_2"/>
    <property type="match status" value="1"/>
</dbReference>
<protein>
    <submittedName>
        <fullName evidence="11">ABC transporter domain-containing protein</fullName>
    </submittedName>
</protein>
<keyword evidence="5" id="KW-0067">ATP-binding</keyword>
<evidence type="ECO:0000256" key="5">
    <source>
        <dbReference type="ARBA" id="ARBA00022840"/>
    </source>
</evidence>
<feature type="transmembrane region" description="Helical" evidence="8">
    <location>
        <begin position="158"/>
        <end position="182"/>
    </location>
</feature>
<keyword evidence="4" id="KW-0547">Nucleotide-binding</keyword>
<dbReference type="Pfam" id="PF00005">
    <property type="entry name" value="ABC_tran"/>
    <property type="match status" value="1"/>
</dbReference>
<keyword evidence="6 8" id="KW-1133">Transmembrane helix</keyword>
<gene>
    <name evidence="11" type="ORF">JBW_01123</name>
</gene>
<proteinExistence type="predicted"/>